<evidence type="ECO:0000313" key="2">
    <source>
        <dbReference type="EMBL" id="EFK95939.1"/>
    </source>
</evidence>
<reference evidence="2" key="1">
    <citation type="submission" date="2010-07" db="EMBL/GenBank/DDBJ databases">
        <authorList>
            <consortium name="CONSOLIDER consortium CSD2007-00005"/>
            <person name="Guazzaroni M.-E."/>
            <person name="Richter M."/>
            <person name="Garcia-Salamanca A."/>
            <person name="Yarza P."/>
            <person name="Ferrer M."/>
        </authorList>
    </citation>
    <scope>NUCLEOTIDE SEQUENCE</scope>
</reference>
<dbReference type="InterPro" id="IPR023393">
    <property type="entry name" value="START-like_dom_sf"/>
</dbReference>
<comment type="caution">
    <text evidence="2">The sequence shown here is derived from an EMBL/GenBank/DDBJ whole genome shotgun (WGS) entry which is preliminary data.</text>
</comment>
<feature type="transmembrane region" description="Helical" evidence="1">
    <location>
        <begin position="7"/>
        <end position="25"/>
    </location>
</feature>
<dbReference type="SUPFAM" id="SSF55961">
    <property type="entry name" value="Bet v1-like"/>
    <property type="match status" value="1"/>
</dbReference>
<keyword evidence="1" id="KW-0812">Transmembrane</keyword>
<evidence type="ECO:0000256" key="1">
    <source>
        <dbReference type="SAM" id="Phobius"/>
    </source>
</evidence>
<dbReference type="Gene3D" id="3.30.530.20">
    <property type="match status" value="1"/>
</dbReference>
<dbReference type="AlphaFoldDB" id="D9PKH4"/>
<sequence>MVRVLEFLISLVVVVLVFVVFSLFLPDRRGFEDSVDTNRPTRVVFDTLNGFKRFTDWNALRMRDPHLKYELSGPDFGPGAEFSYRSFDPQIGSGTWKLVDSDDSGKVKSLKFELQNDAHGSNKTMRFEIERKGRTTTIRQRYHVDYGWNLLGRFAGMYLTRTVGDDMDLGLKSLTALFAS</sequence>
<proteinExistence type="predicted"/>
<organism evidence="2">
    <name type="scientific">sediment metagenome</name>
    <dbReference type="NCBI Taxonomy" id="749907"/>
    <lineage>
        <taxon>unclassified sequences</taxon>
        <taxon>metagenomes</taxon>
        <taxon>ecological metagenomes</taxon>
    </lineage>
</organism>
<accession>D9PKH4</accession>
<gene>
    <name evidence="2" type="ORF">LDC_2041</name>
</gene>
<reference evidence="2" key="2">
    <citation type="journal article" date="2011" name="Microb. Ecol.">
        <title>Taxonomic and Functional Metagenomic Profiling of the Microbial Community in the Anoxic Sediment of a Sub-saline Shallow Lake (Laguna de Carrizo, Central Spain).</title>
        <authorList>
            <person name="Ferrer M."/>
            <person name="Guazzaroni M.E."/>
            <person name="Richter M."/>
            <person name="Garcia-Salamanca A."/>
            <person name="Yarza P."/>
            <person name="Suarez-Suarez A."/>
            <person name="Solano J."/>
            <person name="Alcaide M."/>
            <person name="van Dillewijn P."/>
            <person name="Molina-Henares M.A."/>
            <person name="Lopez-Cortes N."/>
            <person name="Al-Ramahi Y."/>
            <person name="Guerrero C."/>
            <person name="Acosta A."/>
            <person name="de Eugenio L.I."/>
            <person name="Martinez V."/>
            <person name="Marques S."/>
            <person name="Rojo F."/>
            <person name="Santero E."/>
            <person name="Genilloud O."/>
            <person name="Perez-Perez J."/>
            <person name="Rossello-Mora R."/>
            <person name="Ramos J.L."/>
        </authorList>
    </citation>
    <scope>NUCLEOTIDE SEQUENCE</scope>
</reference>
<evidence type="ECO:0008006" key="3">
    <source>
        <dbReference type="Google" id="ProtNLM"/>
    </source>
</evidence>
<feature type="non-terminal residue" evidence="2">
    <location>
        <position position="180"/>
    </location>
</feature>
<keyword evidence="1" id="KW-0472">Membrane</keyword>
<name>D9PKH4_9ZZZZ</name>
<dbReference type="EMBL" id="ADZX01000607">
    <property type="protein sequence ID" value="EFK95939.1"/>
    <property type="molecule type" value="Genomic_DNA"/>
</dbReference>
<protein>
    <recommendedName>
        <fullName evidence="3">Polyketide cyclase</fullName>
    </recommendedName>
</protein>
<keyword evidence="1" id="KW-1133">Transmembrane helix</keyword>